<dbReference type="GO" id="GO:0006421">
    <property type="term" value="P:asparaginyl-tRNA aminoacylation"/>
    <property type="evidence" value="ECO:0007669"/>
    <property type="project" value="InterPro"/>
</dbReference>
<dbReference type="GO" id="GO:0003676">
    <property type="term" value="F:nucleic acid binding"/>
    <property type="evidence" value="ECO:0007669"/>
    <property type="project" value="InterPro"/>
</dbReference>
<evidence type="ECO:0000313" key="12">
    <source>
        <dbReference type="Proteomes" id="UP000268093"/>
    </source>
</evidence>
<dbReference type="PANTHER" id="PTHR22594:SF34">
    <property type="entry name" value="ASPARAGINE--TRNA LIGASE, MITOCHONDRIAL-RELATED"/>
    <property type="match status" value="1"/>
</dbReference>
<keyword evidence="12" id="KW-1185">Reference proteome</keyword>
<dbReference type="Gene3D" id="2.40.50.140">
    <property type="entry name" value="Nucleic acid-binding proteins"/>
    <property type="match status" value="1"/>
</dbReference>
<dbReference type="GO" id="GO:0004816">
    <property type="term" value="F:asparagine-tRNA ligase activity"/>
    <property type="evidence" value="ECO:0007669"/>
    <property type="project" value="UniProtKB-EC"/>
</dbReference>
<dbReference type="GO" id="GO:0005524">
    <property type="term" value="F:ATP binding"/>
    <property type="evidence" value="ECO:0007669"/>
    <property type="project" value="UniProtKB-KW"/>
</dbReference>
<dbReference type="PROSITE" id="PS50862">
    <property type="entry name" value="AA_TRNA_LIGASE_II"/>
    <property type="match status" value="1"/>
</dbReference>
<evidence type="ECO:0000256" key="7">
    <source>
        <dbReference type="ARBA" id="ARBA00023146"/>
    </source>
</evidence>
<organism evidence="11 12">
    <name type="scientific">Jimgerdemannia flammicorona</name>
    <dbReference type="NCBI Taxonomy" id="994334"/>
    <lineage>
        <taxon>Eukaryota</taxon>
        <taxon>Fungi</taxon>
        <taxon>Fungi incertae sedis</taxon>
        <taxon>Mucoromycota</taxon>
        <taxon>Mucoromycotina</taxon>
        <taxon>Endogonomycetes</taxon>
        <taxon>Endogonales</taxon>
        <taxon>Endogonaceae</taxon>
        <taxon>Jimgerdemannia</taxon>
    </lineage>
</organism>
<reference evidence="11 12" key="1">
    <citation type="journal article" date="2018" name="New Phytol.">
        <title>Phylogenomics of Endogonaceae and evolution of mycorrhizas within Mucoromycota.</title>
        <authorList>
            <person name="Chang Y."/>
            <person name="Desiro A."/>
            <person name="Na H."/>
            <person name="Sandor L."/>
            <person name="Lipzen A."/>
            <person name="Clum A."/>
            <person name="Barry K."/>
            <person name="Grigoriev I.V."/>
            <person name="Martin F.M."/>
            <person name="Stajich J.E."/>
            <person name="Smith M.E."/>
            <person name="Bonito G."/>
            <person name="Spatafora J.W."/>
        </authorList>
    </citation>
    <scope>NUCLEOTIDE SEQUENCE [LARGE SCALE GENOMIC DNA]</scope>
    <source>
        <strain evidence="11 12">GMNB39</strain>
    </source>
</reference>
<dbReference type="InterPro" id="IPR045864">
    <property type="entry name" value="aa-tRNA-synth_II/BPL/LPL"/>
</dbReference>
<evidence type="ECO:0000256" key="3">
    <source>
        <dbReference type="ARBA" id="ARBA00022598"/>
    </source>
</evidence>
<evidence type="ECO:0000256" key="6">
    <source>
        <dbReference type="ARBA" id="ARBA00022917"/>
    </source>
</evidence>
<sequence length="497" mass="55381">MPRLFLRVIPTVSIPLHFSRLYTTASRQILPSQTITHVLKHAPLNSPVTIHGWVRTVRVQKEVCFAHVNDGSNVTGIQVILNEEQAKRLTTGTSVRMEGILVASLGEEQTRELQAREVAVLGKCNGETYPLQKKHHGIEFLRENAHLRTRANSGSAVMRIRSAAVAGFHKFFEEQEFINVHTPILTSHDCEGGGEVFKVTPVSAPSVLSSSAASLPATFEFFGRTVYLTVSGQLHAEILASALSRVYTFGPVFRAESSHTSRHLAEFWMLEAEVAFIDSLSHLLDLTEASIRSVIQHILDTCGPDLALFNKFTDPTLLARLRSTADKPFVRMTYTEAVAVLERAQQAAKTNFAFPPRWGSALQSEHERYLSTNHCAHPVFVTDYPGWLKPFYMRTNTSDGPDNPHATVACTDLLVPGIGELVGGSMREERFEVLADRMREAGLDLEEYAWYLDLRRYGTVPHGGFGIGFERFIAYVTGLENVRDVVACPRWVGSCRF</sequence>
<dbReference type="PANTHER" id="PTHR22594">
    <property type="entry name" value="ASPARTYL/LYSYL-TRNA SYNTHETASE"/>
    <property type="match status" value="1"/>
</dbReference>
<dbReference type="OrthoDB" id="1931232at2759"/>
<dbReference type="EMBL" id="RBNI01002495">
    <property type="protein sequence ID" value="RUP49233.1"/>
    <property type="molecule type" value="Genomic_DNA"/>
</dbReference>
<dbReference type="Gene3D" id="3.30.930.10">
    <property type="entry name" value="Bira Bifunctional Protein, Domain 2"/>
    <property type="match status" value="1"/>
</dbReference>
<dbReference type="InterPro" id="IPR006195">
    <property type="entry name" value="aa-tRNA-synth_II"/>
</dbReference>
<dbReference type="InterPro" id="IPR004365">
    <property type="entry name" value="NA-bd_OB_tRNA"/>
</dbReference>
<keyword evidence="3" id="KW-0436">Ligase</keyword>
<dbReference type="InterPro" id="IPR002312">
    <property type="entry name" value="Asp/Asn-tRNA-synth_IIb"/>
</dbReference>
<dbReference type="GO" id="GO:0005739">
    <property type="term" value="C:mitochondrion"/>
    <property type="evidence" value="ECO:0007669"/>
    <property type="project" value="TreeGrafter"/>
</dbReference>
<gene>
    <name evidence="11" type="ORF">BC936DRAFT_143011</name>
</gene>
<dbReference type="AlphaFoldDB" id="A0A433DEF8"/>
<accession>A0A433DEF8</accession>
<dbReference type="Pfam" id="PF01336">
    <property type="entry name" value="tRNA_anti-codon"/>
    <property type="match status" value="1"/>
</dbReference>
<dbReference type="NCBIfam" id="NF003037">
    <property type="entry name" value="PRK03932.1"/>
    <property type="match status" value="1"/>
</dbReference>
<keyword evidence="6" id="KW-0648">Protein biosynthesis</keyword>
<comment type="caution">
    <text evidence="11">The sequence shown here is derived from an EMBL/GenBank/DDBJ whole genome shotgun (WGS) entry which is preliminary data.</text>
</comment>
<dbReference type="CDD" id="cd00776">
    <property type="entry name" value="AsxRS_core"/>
    <property type="match status" value="1"/>
</dbReference>
<dbReference type="HAMAP" id="MF_00534">
    <property type="entry name" value="Asn_tRNA_synth"/>
    <property type="match status" value="1"/>
</dbReference>
<proteinExistence type="inferred from homology"/>
<keyword evidence="4" id="KW-0547">Nucleotide-binding</keyword>
<feature type="domain" description="Aminoacyl-transfer RNA synthetases class-II family profile" evidence="10">
    <location>
        <begin position="158"/>
        <end position="489"/>
    </location>
</feature>
<comment type="similarity">
    <text evidence="1">Belongs to the class-II aminoacyl-tRNA synthetase family.</text>
</comment>
<dbReference type="Pfam" id="PF00152">
    <property type="entry name" value="tRNA-synt_2"/>
    <property type="match status" value="1"/>
</dbReference>
<dbReference type="Proteomes" id="UP000268093">
    <property type="component" value="Unassembled WGS sequence"/>
</dbReference>
<dbReference type="SUPFAM" id="SSF55681">
    <property type="entry name" value="Class II aaRS and biotin synthetases"/>
    <property type="match status" value="1"/>
</dbReference>
<evidence type="ECO:0000256" key="2">
    <source>
        <dbReference type="ARBA" id="ARBA00012816"/>
    </source>
</evidence>
<evidence type="ECO:0000313" key="11">
    <source>
        <dbReference type="EMBL" id="RUP49233.1"/>
    </source>
</evidence>
<evidence type="ECO:0000256" key="5">
    <source>
        <dbReference type="ARBA" id="ARBA00022840"/>
    </source>
</evidence>
<evidence type="ECO:0000256" key="1">
    <source>
        <dbReference type="ARBA" id="ARBA00008226"/>
    </source>
</evidence>
<evidence type="ECO:0000256" key="8">
    <source>
        <dbReference type="ARBA" id="ARBA00029886"/>
    </source>
</evidence>
<keyword evidence="5" id="KW-0067">ATP-binding</keyword>
<protein>
    <recommendedName>
        <fullName evidence="9">Asparagine--tRNA ligase, mitochondrial</fullName>
        <ecNumber evidence="2">6.1.1.22</ecNumber>
    </recommendedName>
    <alternativeName>
        <fullName evidence="8">Asparaginyl-tRNA synthetase</fullName>
    </alternativeName>
</protein>
<dbReference type="PRINTS" id="PR01042">
    <property type="entry name" value="TRNASYNTHASP"/>
</dbReference>
<evidence type="ECO:0000256" key="9">
    <source>
        <dbReference type="ARBA" id="ARBA00068798"/>
    </source>
</evidence>
<dbReference type="InterPro" id="IPR004364">
    <property type="entry name" value="Aa-tRNA-synt_II"/>
</dbReference>
<evidence type="ECO:0000256" key="4">
    <source>
        <dbReference type="ARBA" id="ARBA00022741"/>
    </source>
</evidence>
<dbReference type="SUPFAM" id="SSF50249">
    <property type="entry name" value="Nucleic acid-binding proteins"/>
    <property type="match status" value="1"/>
</dbReference>
<evidence type="ECO:0000259" key="10">
    <source>
        <dbReference type="PROSITE" id="PS50862"/>
    </source>
</evidence>
<name>A0A433DEF8_9FUNG</name>
<dbReference type="FunFam" id="3.30.930.10:FF:000016">
    <property type="entry name" value="Asparagine--tRNA ligase"/>
    <property type="match status" value="1"/>
</dbReference>
<dbReference type="EC" id="6.1.1.22" evidence="2"/>
<dbReference type="InterPro" id="IPR004522">
    <property type="entry name" value="Asn-tRNA-ligase"/>
</dbReference>
<dbReference type="NCBIfam" id="TIGR00457">
    <property type="entry name" value="asnS"/>
    <property type="match status" value="1"/>
</dbReference>
<keyword evidence="7 11" id="KW-0030">Aminoacyl-tRNA synthetase</keyword>
<dbReference type="CDD" id="cd04318">
    <property type="entry name" value="EcAsnRS_like_N"/>
    <property type="match status" value="1"/>
</dbReference>
<dbReference type="InterPro" id="IPR012340">
    <property type="entry name" value="NA-bd_OB-fold"/>
</dbReference>